<keyword evidence="2 7" id="KW-0813">Transport</keyword>
<keyword evidence="6 7" id="KW-0472">Membrane</keyword>
<keyword evidence="10" id="KW-1185">Reference proteome</keyword>
<feature type="transmembrane region" description="Helical" evidence="7">
    <location>
        <begin position="110"/>
        <end position="130"/>
    </location>
</feature>
<evidence type="ECO:0000259" key="8">
    <source>
        <dbReference type="PROSITE" id="PS50928"/>
    </source>
</evidence>
<feature type="transmembrane region" description="Helical" evidence="7">
    <location>
        <begin position="189"/>
        <end position="207"/>
    </location>
</feature>
<dbReference type="Pfam" id="PF19300">
    <property type="entry name" value="BPD_transp_1_N"/>
    <property type="match status" value="1"/>
</dbReference>
<evidence type="ECO:0000256" key="2">
    <source>
        <dbReference type="ARBA" id="ARBA00022448"/>
    </source>
</evidence>
<feature type="transmembrane region" description="Helical" evidence="7">
    <location>
        <begin position="297"/>
        <end position="318"/>
    </location>
</feature>
<dbReference type="AlphaFoldDB" id="A0A917EVU9"/>
<evidence type="ECO:0000256" key="6">
    <source>
        <dbReference type="ARBA" id="ARBA00023136"/>
    </source>
</evidence>
<dbReference type="GO" id="GO:0055085">
    <property type="term" value="P:transmembrane transport"/>
    <property type="evidence" value="ECO:0007669"/>
    <property type="project" value="InterPro"/>
</dbReference>
<gene>
    <name evidence="9" type="ORF">GCM10011399_14960</name>
</gene>
<dbReference type="CDD" id="cd06261">
    <property type="entry name" value="TM_PBP2"/>
    <property type="match status" value="1"/>
</dbReference>
<evidence type="ECO:0000256" key="5">
    <source>
        <dbReference type="ARBA" id="ARBA00022989"/>
    </source>
</evidence>
<dbReference type="Gene3D" id="1.10.3720.10">
    <property type="entry name" value="MetI-like"/>
    <property type="match status" value="1"/>
</dbReference>
<dbReference type="PANTHER" id="PTHR43163">
    <property type="entry name" value="DIPEPTIDE TRANSPORT SYSTEM PERMEASE PROTEIN DPPB-RELATED"/>
    <property type="match status" value="1"/>
</dbReference>
<dbReference type="PANTHER" id="PTHR43163:SF3">
    <property type="entry name" value="PEPTIDE ABC TRANSPORTER PERMEASE PROTEIN"/>
    <property type="match status" value="1"/>
</dbReference>
<feature type="domain" description="ABC transmembrane type-1" evidence="8">
    <location>
        <begin position="106"/>
        <end position="310"/>
    </location>
</feature>
<evidence type="ECO:0000313" key="10">
    <source>
        <dbReference type="Proteomes" id="UP000598775"/>
    </source>
</evidence>
<dbReference type="SUPFAM" id="SSF161098">
    <property type="entry name" value="MetI-like"/>
    <property type="match status" value="1"/>
</dbReference>
<evidence type="ECO:0000256" key="1">
    <source>
        <dbReference type="ARBA" id="ARBA00004651"/>
    </source>
</evidence>
<keyword evidence="5 7" id="KW-1133">Transmembrane helix</keyword>
<accession>A0A917EVU9</accession>
<comment type="similarity">
    <text evidence="7">Belongs to the binding-protein-dependent transport system permease family.</text>
</comment>
<evidence type="ECO:0000256" key="4">
    <source>
        <dbReference type="ARBA" id="ARBA00022692"/>
    </source>
</evidence>
<dbReference type="Pfam" id="PF00528">
    <property type="entry name" value="BPD_transp_1"/>
    <property type="match status" value="1"/>
</dbReference>
<dbReference type="InterPro" id="IPR045621">
    <property type="entry name" value="BPD_transp_1_N"/>
</dbReference>
<proteinExistence type="inferred from homology"/>
<dbReference type="GO" id="GO:0005886">
    <property type="term" value="C:plasma membrane"/>
    <property type="evidence" value="ECO:0007669"/>
    <property type="project" value="UniProtKB-SubCell"/>
</dbReference>
<dbReference type="InterPro" id="IPR000515">
    <property type="entry name" value="MetI-like"/>
</dbReference>
<evidence type="ECO:0000313" key="9">
    <source>
        <dbReference type="EMBL" id="GGF22319.1"/>
    </source>
</evidence>
<dbReference type="EMBL" id="BMGP01000002">
    <property type="protein sequence ID" value="GGF22319.1"/>
    <property type="molecule type" value="Genomic_DNA"/>
</dbReference>
<dbReference type="Proteomes" id="UP000598775">
    <property type="component" value="Unassembled WGS sequence"/>
</dbReference>
<sequence>MTTTSVERRTALLGLLGKRVVQIPVVLLVVSILTFWLLQVVPGNPGRNALGQYATAAQVTAWNHDNGVDGSLVTQYLHWIGGFFVGDWGQSLVYSTPVRELVLERLGNSLLLGLYAFVIMVPVAIALGSAQAYREGKRSDRAITVGLLSLSAIPEFVVGVVLLLVFAVWLRVVPVQSAAGASGDFFDRLRVMTLPAVVLALGYLAVLTRMVRSGTSEAITSQFHRTAVIKGLSSATIVRRHVIRNALVPTLSVLGIYLGTLLGGSVIVETLFSYPGLGALMVTAADRKDVLLLESGVMITGAVSLLALLFTDICFVLMDPRIRFNARETN</sequence>
<comment type="subcellular location">
    <subcellularLocation>
        <location evidence="1 7">Cell membrane</location>
        <topology evidence="1 7">Multi-pass membrane protein</topology>
    </subcellularLocation>
</comment>
<keyword evidence="4 7" id="KW-0812">Transmembrane</keyword>
<name>A0A917EVU9_9MICO</name>
<keyword evidence="3" id="KW-1003">Cell membrane</keyword>
<protein>
    <submittedName>
        <fullName evidence="9">Peptide ABC transporter permease</fullName>
    </submittedName>
</protein>
<feature type="transmembrane region" description="Helical" evidence="7">
    <location>
        <begin position="142"/>
        <end position="169"/>
    </location>
</feature>
<evidence type="ECO:0000256" key="3">
    <source>
        <dbReference type="ARBA" id="ARBA00022475"/>
    </source>
</evidence>
<dbReference type="InterPro" id="IPR035906">
    <property type="entry name" value="MetI-like_sf"/>
</dbReference>
<feature type="transmembrane region" description="Helical" evidence="7">
    <location>
        <begin position="20"/>
        <end position="38"/>
    </location>
</feature>
<feature type="transmembrane region" description="Helical" evidence="7">
    <location>
        <begin position="246"/>
        <end position="268"/>
    </location>
</feature>
<comment type="caution">
    <text evidence="9">The sequence shown here is derived from an EMBL/GenBank/DDBJ whole genome shotgun (WGS) entry which is preliminary data.</text>
</comment>
<evidence type="ECO:0000256" key="7">
    <source>
        <dbReference type="RuleBase" id="RU363032"/>
    </source>
</evidence>
<reference evidence="9 10" key="1">
    <citation type="journal article" date="2014" name="Int. J. Syst. Evol. Microbiol.">
        <title>Complete genome sequence of Corynebacterium casei LMG S-19264T (=DSM 44701T), isolated from a smear-ripened cheese.</title>
        <authorList>
            <consortium name="US DOE Joint Genome Institute (JGI-PGF)"/>
            <person name="Walter F."/>
            <person name="Albersmeier A."/>
            <person name="Kalinowski J."/>
            <person name="Ruckert C."/>
        </authorList>
    </citation>
    <scope>NUCLEOTIDE SEQUENCE [LARGE SCALE GENOMIC DNA]</scope>
    <source>
        <strain evidence="9 10">CGMCC 1.12976</strain>
    </source>
</reference>
<dbReference type="PROSITE" id="PS50928">
    <property type="entry name" value="ABC_TM1"/>
    <property type="match status" value="1"/>
</dbReference>
<organism evidence="9 10">
    <name type="scientific">Subtercola lobariae</name>
    <dbReference type="NCBI Taxonomy" id="1588641"/>
    <lineage>
        <taxon>Bacteria</taxon>
        <taxon>Bacillati</taxon>
        <taxon>Actinomycetota</taxon>
        <taxon>Actinomycetes</taxon>
        <taxon>Micrococcales</taxon>
        <taxon>Microbacteriaceae</taxon>
        <taxon>Subtercola</taxon>
    </lineage>
</organism>
<dbReference type="RefSeq" id="WP_188675993.1">
    <property type="nucleotide sequence ID" value="NZ_BMGP01000002.1"/>
</dbReference>